<comment type="caution">
    <text evidence="1">The sequence shown here is derived from an EMBL/GenBank/DDBJ whole genome shotgun (WGS) entry which is preliminary data.</text>
</comment>
<dbReference type="AlphaFoldDB" id="A0AAE1YJI6"/>
<accession>A0AAE1YJI6</accession>
<gene>
    <name evidence="1" type="ORF">Salat_0884800</name>
</gene>
<keyword evidence="2" id="KW-1185">Reference proteome</keyword>
<dbReference type="SUPFAM" id="SSF50630">
    <property type="entry name" value="Acid proteases"/>
    <property type="match status" value="1"/>
</dbReference>
<reference evidence="1" key="2">
    <citation type="journal article" date="2024" name="Plant">
        <title>Genomic evolution and insights into agronomic trait innovations of Sesamum species.</title>
        <authorList>
            <person name="Miao H."/>
            <person name="Wang L."/>
            <person name="Qu L."/>
            <person name="Liu H."/>
            <person name="Sun Y."/>
            <person name="Le M."/>
            <person name="Wang Q."/>
            <person name="Wei S."/>
            <person name="Zheng Y."/>
            <person name="Lin W."/>
            <person name="Duan Y."/>
            <person name="Cao H."/>
            <person name="Xiong S."/>
            <person name="Wang X."/>
            <person name="Wei L."/>
            <person name="Li C."/>
            <person name="Ma Q."/>
            <person name="Ju M."/>
            <person name="Zhao R."/>
            <person name="Li G."/>
            <person name="Mu C."/>
            <person name="Tian Q."/>
            <person name="Mei H."/>
            <person name="Zhang T."/>
            <person name="Gao T."/>
            <person name="Zhang H."/>
        </authorList>
    </citation>
    <scope>NUCLEOTIDE SEQUENCE</scope>
    <source>
        <strain evidence="1">3651</strain>
    </source>
</reference>
<proteinExistence type="predicted"/>
<name>A0AAE1YJI6_9LAMI</name>
<organism evidence="1 2">
    <name type="scientific">Sesamum alatum</name>
    <dbReference type="NCBI Taxonomy" id="300844"/>
    <lineage>
        <taxon>Eukaryota</taxon>
        <taxon>Viridiplantae</taxon>
        <taxon>Streptophyta</taxon>
        <taxon>Embryophyta</taxon>
        <taxon>Tracheophyta</taxon>
        <taxon>Spermatophyta</taxon>
        <taxon>Magnoliopsida</taxon>
        <taxon>eudicotyledons</taxon>
        <taxon>Gunneridae</taxon>
        <taxon>Pentapetalae</taxon>
        <taxon>asterids</taxon>
        <taxon>lamiids</taxon>
        <taxon>Lamiales</taxon>
        <taxon>Pedaliaceae</taxon>
        <taxon>Sesamum</taxon>
    </lineage>
</organism>
<protein>
    <submittedName>
        <fullName evidence="1">Uncharacterized protein</fullName>
    </submittedName>
</protein>
<evidence type="ECO:0000313" key="2">
    <source>
        <dbReference type="Proteomes" id="UP001293254"/>
    </source>
</evidence>
<sequence length="108" mass="12313">MRDCPKRGKLNALVVEADDDDDEGEPSRVNPLQLLSAMQEKPPNQKGWLYVRVLVNGKEVMAMIDTDATHNFVAEREIQKLGLSLTQHCSRIKAVNRQGRFRVLLVWN</sequence>
<dbReference type="Proteomes" id="UP001293254">
    <property type="component" value="Unassembled WGS sequence"/>
</dbReference>
<dbReference type="EMBL" id="JACGWO010000003">
    <property type="protein sequence ID" value="KAK4431227.1"/>
    <property type="molecule type" value="Genomic_DNA"/>
</dbReference>
<dbReference type="InterPro" id="IPR021109">
    <property type="entry name" value="Peptidase_aspartic_dom_sf"/>
</dbReference>
<reference evidence="1" key="1">
    <citation type="submission" date="2020-06" db="EMBL/GenBank/DDBJ databases">
        <authorList>
            <person name="Li T."/>
            <person name="Hu X."/>
            <person name="Zhang T."/>
            <person name="Song X."/>
            <person name="Zhang H."/>
            <person name="Dai N."/>
            <person name="Sheng W."/>
            <person name="Hou X."/>
            <person name="Wei L."/>
        </authorList>
    </citation>
    <scope>NUCLEOTIDE SEQUENCE</scope>
    <source>
        <strain evidence="1">3651</strain>
        <tissue evidence="1">Leaf</tissue>
    </source>
</reference>
<dbReference type="Pfam" id="PF13650">
    <property type="entry name" value="Asp_protease_2"/>
    <property type="match status" value="1"/>
</dbReference>
<evidence type="ECO:0000313" key="1">
    <source>
        <dbReference type="EMBL" id="KAK4431227.1"/>
    </source>
</evidence>
<dbReference type="Gene3D" id="2.40.70.10">
    <property type="entry name" value="Acid Proteases"/>
    <property type="match status" value="1"/>
</dbReference>